<gene>
    <name evidence="1" type="ORF">DEJ47_24740</name>
</gene>
<sequence>MATTHGAVALNSDEARYFTNDTYRITLLWGGGKATVHIYQHQPTIDFRHEIKWAGSPYEVAPDALLTAVLDHAHQAGRDEAAEHLTVHALRQEHEPLVWHAPVDMPRRHRETYGLGEAA</sequence>
<dbReference type="EMBL" id="CP029193">
    <property type="protein sequence ID" value="QES29209.1"/>
    <property type="molecule type" value="Genomic_DNA"/>
</dbReference>
<dbReference type="RefSeq" id="WP_150171729.1">
    <property type="nucleotide sequence ID" value="NZ_CP029193.1"/>
</dbReference>
<organism evidence="1 2">
    <name type="scientific">Streptomyces venezuelae</name>
    <dbReference type="NCBI Taxonomy" id="54571"/>
    <lineage>
        <taxon>Bacteria</taxon>
        <taxon>Bacillati</taxon>
        <taxon>Actinomycetota</taxon>
        <taxon>Actinomycetes</taxon>
        <taxon>Kitasatosporales</taxon>
        <taxon>Streptomycetaceae</taxon>
        <taxon>Streptomyces</taxon>
    </lineage>
</organism>
<keyword evidence="2" id="KW-1185">Reference proteome</keyword>
<reference evidence="1 2" key="1">
    <citation type="submission" date="2018-05" db="EMBL/GenBank/DDBJ databases">
        <title>Streptomyces venezuelae.</title>
        <authorList>
            <person name="Kim W."/>
            <person name="Lee N."/>
            <person name="Cho B.-K."/>
        </authorList>
    </citation>
    <scope>NUCLEOTIDE SEQUENCE [LARGE SCALE GENOMIC DNA]</scope>
    <source>
        <strain evidence="1 2">ATCC 14583</strain>
    </source>
</reference>
<dbReference type="AlphaFoldDB" id="A0A5P2BLH3"/>
<dbReference type="OrthoDB" id="4203625at2"/>
<protein>
    <submittedName>
        <fullName evidence="1">Uncharacterized protein</fullName>
    </submittedName>
</protein>
<evidence type="ECO:0000313" key="1">
    <source>
        <dbReference type="EMBL" id="QES29209.1"/>
    </source>
</evidence>
<proteinExistence type="predicted"/>
<name>A0A5P2BLH3_STRVZ</name>
<dbReference type="Proteomes" id="UP000323046">
    <property type="component" value="Chromosome"/>
</dbReference>
<evidence type="ECO:0000313" key="2">
    <source>
        <dbReference type="Proteomes" id="UP000323046"/>
    </source>
</evidence>
<accession>A0A5P2BLH3</accession>